<sequence length="357" mass="38374">MLVLLVQYIIRGCAATITSTTNAQDLSQFSRGPELCPGKIAWPQVPSPISCDDPACRGISWAVPPYRCRQHDGVMFGIEVFGCPCCPRLVDCDDPNCAGSPHDEICQSELLADCVCALSRRRAPVPPTSTPFDAAAAQVEDVLADLTVDEPLNNDIGAIIPSGRNCPRDPPVKCLDPQCRGSDDWKTETSLTPRCNRADGKLVIDGTETALHGCPCCPEYIACSSTDCYGGANQACTSVPLYGCFCDWPGRGPQLTAWQPAFSAGDEPDVYIYDADAFLDGPDYHPLGGQRLPTTAVSSTASSSMLIEATPLPTQGSIAPAIPQNFTWMDLLSRRQEAFSLSRNGSVFVIPDHFKHT</sequence>
<protein>
    <submittedName>
        <fullName evidence="2">Uncharacterized protein</fullName>
    </submittedName>
</protein>
<dbReference type="OrthoDB" id="3450412at2759"/>
<dbReference type="EMBL" id="KZ613786">
    <property type="protein sequence ID" value="PMD61086.1"/>
    <property type="molecule type" value="Genomic_DNA"/>
</dbReference>
<accession>A0A2J6TDH3</accession>
<dbReference type="RefSeq" id="XP_024737990.1">
    <property type="nucleotide sequence ID" value="XM_024882888.1"/>
</dbReference>
<feature type="chain" id="PRO_5014400305" evidence="1">
    <location>
        <begin position="16"/>
        <end position="357"/>
    </location>
</feature>
<dbReference type="InParanoid" id="A0A2J6TDH3"/>
<name>A0A2J6TDH3_9HELO</name>
<keyword evidence="3" id="KW-1185">Reference proteome</keyword>
<proteinExistence type="predicted"/>
<keyword evidence="1" id="KW-0732">Signal</keyword>
<dbReference type="GeneID" id="36590965"/>
<evidence type="ECO:0000313" key="3">
    <source>
        <dbReference type="Proteomes" id="UP000235371"/>
    </source>
</evidence>
<evidence type="ECO:0000313" key="2">
    <source>
        <dbReference type="EMBL" id="PMD61086.1"/>
    </source>
</evidence>
<organism evidence="2 3">
    <name type="scientific">Hyaloscypha bicolor E</name>
    <dbReference type="NCBI Taxonomy" id="1095630"/>
    <lineage>
        <taxon>Eukaryota</taxon>
        <taxon>Fungi</taxon>
        <taxon>Dikarya</taxon>
        <taxon>Ascomycota</taxon>
        <taxon>Pezizomycotina</taxon>
        <taxon>Leotiomycetes</taxon>
        <taxon>Helotiales</taxon>
        <taxon>Hyaloscyphaceae</taxon>
        <taxon>Hyaloscypha</taxon>
        <taxon>Hyaloscypha bicolor</taxon>
    </lineage>
</organism>
<reference evidence="2 3" key="1">
    <citation type="submission" date="2016-04" db="EMBL/GenBank/DDBJ databases">
        <title>A degradative enzymes factory behind the ericoid mycorrhizal symbiosis.</title>
        <authorList>
            <consortium name="DOE Joint Genome Institute"/>
            <person name="Martino E."/>
            <person name="Morin E."/>
            <person name="Grelet G."/>
            <person name="Kuo A."/>
            <person name="Kohler A."/>
            <person name="Daghino S."/>
            <person name="Barry K."/>
            <person name="Choi C."/>
            <person name="Cichocki N."/>
            <person name="Clum A."/>
            <person name="Copeland A."/>
            <person name="Hainaut M."/>
            <person name="Haridas S."/>
            <person name="Labutti K."/>
            <person name="Lindquist E."/>
            <person name="Lipzen A."/>
            <person name="Khouja H.-R."/>
            <person name="Murat C."/>
            <person name="Ohm R."/>
            <person name="Olson A."/>
            <person name="Spatafora J."/>
            <person name="Veneault-Fourrey C."/>
            <person name="Henrissat B."/>
            <person name="Grigoriev I."/>
            <person name="Martin F."/>
            <person name="Perotto S."/>
        </authorList>
    </citation>
    <scope>NUCLEOTIDE SEQUENCE [LARGE SCALE GENOMIC DNA]</scope>
    <source>
        <strain evidence="2 3">E</strain>
    </source>
</reference>
<feature type="signal peptide" evidence="1">
    <location>
        <begin position="1"/>
        <end position="15"/>
    </location>
</feature>
<dbReference type="Proteomes" id="UP000235371">
    <property type="component" value="Unassembled WGS sequence"/>
</dbReference>
<gene>
    <name evidence="2" type="ORF">K444DRAFT_628174</name>
</gene>
<dbReference type="AlphaFoldDB" id="A0A2J6TDH3"/>
<evidence type="ECO:0000256" key="1">
    <source>
        <dbReference type="SAM" id="SignalP"/>
    </source>
</evidence>